<dbReference type="EC" id="5.4.99.21" evidence="4"/>
<feature type="domain" description="RNA-binding S4" evidence="12">
    <location>
        <begin position="5"/>
        <end position="62"/>
    </location>
</feature>
<comment type="catalytic activity">
    <reaction evidence="2">
        <text>uridine(35) in tRNA(Tyr) = pseudouridine(35) in tRNA(Tyr)</text>
        <dbReference type="Rhea" id="RHEA:60556"/>
        <dbReference type="Rhea" id="RHEA-COMP:15607"/>
        <dbReference type="Rhea" id="RHEA-COMP:15608"/>
        <dbReference type="ChEBI" id="CHEBI:65314"/>
        <dbReference type="ChEBI" id="CHEBI:65315"/>
    </reaction>
</comment>
<dbReference type="PANTHER" id="PTHR47683:SF2">
    <property type="entry name" value="RNA-BINDING S4 DOMAIN-CONTAINING PROTEIN"/>
    <property type="match status" value="1"/>
</dbReference>
<evidence type="ECO:0000256" key="8">
    <source>
        <dbReference type="ARBA" id="ARBA00042843"/>
    </source>
</evidence>
<reference evidence="13 14" key="1">
    <citation type="submission" date="2016-11" db="EMBL/GenBank/DDBJ databases">
        <title>Mixed transmission modes and dynamic genome evolution in an obligate animal-bacterial symbiosis.</title>
        <authorList>
            <person name="Russell S.L."/>
            <person name="Corbett-Detig R.B."/>
            <person name="Cavanaugh C.M."/>
        </authorList>
    </citation>
    <scope>NUCLEOTIDE SEQUENCE [LARGE SCALE GENOMIC DNA]</scope>
    <source>
        <strain evidence="13">Sveles-Q1</strain>
    </source>
</reference>
<evidence type="ECO:0000256" key="6">
    <source>
        <dbReference type="ARBA" id="ARBA00041420"/>
    </source>
</evidence>
<name>A0A1T2KZC4_9GAMM</name>
<dbReference type="SUPFAM" id="SSF55174">
    <property type="entry name" value="Alpha-L RNA-binding motif"/>
    <property type="match status" value="1"/>
</dbReference>
<evidence type="ECO:0000256" key="2">
    <source>
        <dbReference type="ARBA" id="ARBA00036390"/>
    </source>
</evidence>
<organism evidence="13 14">
    <name type="scientific">Solemya pervernicosa gill symbiont</name>
    <dbReference type="NCBI Taxonomy" id="642797"/>
    <lineage>
        <taxon>Bacteria</taxon>
        <taxon>Pseudomonadati</taxon>
        <taxon>Pseudomonadota</taxon>
        <taxon>Gammaproteobacteria</taxon>
        <taxon>sulfur-oxidizing symbionts</taxon>
    </lineage>
</organism>
<dbReference type="GO" id="GO:0001522">
    <property type="term" value="P:pseudouridine synthesis"/>
    <property type="evidence" value="ECO:0007669"/>
    <property type="project" value="InterPro"/>
</dbReference>
<comment type="catalytic activity">
    <reaction evidence="3">
        <text>uridine(2604) in 23S rRNA = pseudouridine(2604) in 23S rRNA</text>
        <dbReference type="Rhea" id="RHEA:38875"/>
        <dbReference type="Rhea" id="RHEA-COMP:10093"/>
        <dbReference type="Rhea" id="RHEA-COMP:10094"/>
        <dbReference type="ChEBI" id="CHEBI:65314"/>
        <dbReference type="ChEBI" id="CHEBI:65315"/>
        <dbReference type="EC" id="5.4.99.21"/>
    </reaction>
</comment>
<dbReference type="Gene3D" id="3.30.70.1560">
    <property type="entry name" value="Alpha-L RNA-binding motif"/>
    <property type="match status" value="1"/>
</dbReference>
<dbReference type="Pfam" id="PF01479">
    <property type="entry name" value="S4"/>
    <property type="match status" value="1"/>
</dbReference>
<keyword evidence="14" id="KW-1185">Reference proteome</keyword>
<dbReference type="InterPro" id="IPR050343">
    <property type="entry name" value="RsuA_PseudoU_synthase"/>
</dbReference>
<dbReference type="RefSeq" id="WP_078485149.1">
    <property type="nucleotide sequence ID" value="NZ_MPRL01000118.1"/>
</dbReference>
<dbReference type="PROSITE" id="PS50889">
    <property type="entry name" value="S4"/>
    <property type="match status" value="1"/>
</dbReference>
<dbReference type="EMBL" id="MPRL01000118">
    <property type="protein sequence ID" value="OOZ38181.1"/>
    <property type="molecule type" value="Genomic_DNA"/>
</dbReference>
<dbReference type="GO" id="GO:0160138">
    <property type="term" value="F:23S rRNA pseudouridine(2604) synthase activity"/>
    <property type="evidence" value="ECO:0007669"/>
    <property type="project" value="UniProtKB-EC"/>
</dbReference>
<comment type="caution">
    <text evidence="13">The sequence shown here is derived from an EMBL/GenBank/DDBJ whole genome shotgun (WGS) entry which is preliminary data.</text>
</comment>
<dbReference type="OrthoDB" id="9807213at2"/>
<dbReference type="InterPro" id="IPR042092">
    <property type="entry name" value="PsdUridine_s_RsuA/RluB/E/F_cat"/>
</dbReference>
<evidence type="ECO:0000256" key="5">
    <source>
        <dbReference type="ARBA" id="ARBA00039989"/>
    </source>
</evidence>
<evidence type="ECO:0000259" key="12">
    <source>
        <dbReference type="SMART" id="SM00363"/>
    </source>
</evidence>
<protein>
    <recommendedName>
        <fullName evidence="5">Dual-specificity RNA pseudouridine synthase RluF</fullName>
        <ecNumber evidence="4">5.4.99.21</ecNumber>
    </recommendedName>
    <alternativeName>
        <fullName evidence="7">23S rRNA pseudouridine(2604) synthase</fullName>
    </alternativeName>
    <alternativeName>
        <fullName evidence="9">Ribosomal large subunit pseudouridine synthase F</fullName>
    </alternativeName>
    <alternativeName>
        <fullName evidence="8">rRNA pseudouridylate synthase F</fullName>
    </alternativeName>
    <alternativeName>
        <fullName evidence="10">rRNA-uridine isomerase F</fullName>
    </alternativeName>
    <alternativeName>
        <fullName evidence="6">tRNA(Tyr) pseudouridine(35) synthase</fullName>
    </alternativeName>
</protein>
<dbReference type="Proteomes" id="UP000191110">
    <property type="component" value="Unassembled WGS sequence"/>
</dbReference>
<evidence type="ECO:0000256" key="11">
    <source>
        <dbReference type="PROSITE-ProRule" id="PRU00182"/>
    </source>
</evidence>
<evidence type="ECO:0000313" key="14">
    <source>
        <dbReference type="Proteomes" id="UP000191110"/>
    </source>
</evidence>
<evidence type="ECO:0000256" key="10">
    <source>
        <dbReference type="ARBA" id="ARBA00043147"/>
    </source>
</evidence>
<dbReference type="InterPro" id="IPR020094">
    <property type="entry name" value="TruA/RsuA/RluB/E/F_N"/>
</dbReference>
<proteinExistence type="predicted"/>
<keyword evidence="1" id="KW-0413">Isomerase</keyword>
<dbReference type="PANTHER" id="PTHR47683">
    <property type="entry name" value="PSEUDOURIDINE SYNTHASE FAMILY PROTEIN-RELATED"/>
    <property type="match status" value="1"/>
</dbReference>
<evidence type="ECO:0000256" key="3">
    <source>
        <dbReference type="ARBA" id="ARBA00036535"/>
    </source>
</evidence>
<dbReference type="InterPro" id="IPR036986">
    <property type="entry name" value="S4_RNA-bd_sf"/>
</dbReference>
<evidence type="ECO:0000256" key="4">
    <source>
        <dbReference type="ARBA" id="ARBA00038922"/>
    </source>
</evidence>
<sequence>MSDPIRLDKRLVELLGCSRGNAQKYIEGGWVKVDGKMVDLPQFKVSQQKVELHPDATLEPITPVTMLLNLPDPFDVKSPEAGLGLITPESRSEEDHSRIRILNRHFSGLKPTAPLEAKATGLVAFTNDWRVVRRLVEDANRNEQEYVVELNDVVSDAQIEQLNRPMKMAGAPLMRSKVSRQSEARLRFALKAPRPGQIQFMCESVGLSVATMKRIRIGSISMGKLPPGRWRYLPSGKLF</sequence>
<gene>
    <name evidence="13" type="ORF">BOW53_16340</name>
</gene>
<dbReference type="SMART" id="SM00363">
    <property type="entry name" value="S4"/>
    <property type="match status" value="1"/>
</dbReference>
<accession>A0A1T2KZC4</accession>
<keyword evidence="11" id="KW-0694">RNA-binding</keyword>
<evidence type="ECO:0000256" key="7">
    <source>
        <dbReference type="ARBA" id="ARBA00041697"/>
    </source>
</evidence>
<dbReference type="AlphaFoldDB" id="A0A1T2KZC4"/>
<evidence type="ECO:0000256" key="9">
    <source>
        <dbReference type="ARBA" id="ARBA00042890"/>
    </source>
</evidence>
<evidence type="ECO:0000256" key="1">
    <source>
        <dbReference type="ARBA" id="ARBA00023235"/>
    </source>
</evidence>
<evidence type="ECO:0000313" key="13">
    <source>
        <dbReference type="EMBL" id="OOZ38181.1"/>
    </source>
</evidence>
<dbReference type="GO" id="GO:0003723">
    <property type="term" value="F:RNA binding"/>
    <property type="evidence" value="ECO:0007669"/>
    <property type="project" value="UniProtKB-KW"/>
</dbReference>
<dbReference type="GO" id="GO:0006396">
    <property type="term" value="P:RNA processing"/>
    <property type="evidence" value="ECO:0007669"/>
    <property type="project" value="UniProtKB-ARBA"/>
</dbReference>
<dbReference type="InterPro" id="IPR002942">
    <property type="entry name" value="S4_RNA-bd"/>
</dbReference>
<dbReference type="CDD" id="cd00165">
    <property type="entry name" value="S4"/>
    <property type="match status" value="1"/>
</dbReference>
<dbReference type="InterPro" id="IPR020103">
    <property type="entry name" value="PsdUridine_synth_cat_dom_sf"/>
</dbReference>
<dbReference type="Gene3D" id="3.10.290.10">
    <property type="entry name" value="RNA-binding S4 domain"/>
    <property type="match status" value="1"/>
</dbReference>
<dbReference type="Gene3D" id="3.30.70.580">
    <property type="entry name" value="Pseudouridine synthase I, catalytic domain, N-terminal subdomain"/>
    <property type="match status" value="1"/>
</dbReference>
<dbReference type="SUPFAM" id="SSF55120">
    <property type="entry name" value="Pseudouridine synthase"/>
    <property type="match status" value="1"/>
</dbReference>